<accession>A0A1H9I8Z7</accession>
<evidence type="ECO:0000313" key="3">
    <source>
        <dbReference type="EMBL" id="SEQ71016.1"/>
    </source>
</evidence>
<organism evidence="3 4">
    <name type="scientific">Neolewinella agarilytica</name>
    <dbReference type="NCBI Taxonomy" id="478744"/>
    <lineage>
        <taxon>Bacteria</taxon>
        <taxon>Pseudomonadati</taxon>
        <taxon>Bacteroidota</taxon>
        <taxon>Saprospiria</taxon>
        <taxon>Saprospirales</taxon>
        <taxon>Lewinellaceae</taxon>
        <taxon>Neolewinella</taxon>
    </lineage>
</organism>
<dbReference type="Proteomes" id="UP000199021">
    <property type="component" value="Unassembled WGS sequence"/>
</dbReference>
<dbReference type="Pfam" id="PF13568">
    <property type="entry name" value="OMP_b-brl_2"/>
    <property type="match status" value="1"/>
</dbReference>
<dbReference type="InterPro" id="IPR025665">
    <property type="entry name" value="Beta-barrel_OMP_2"/>
</dbReference>
<gene>
    <name evidence="3" type="ORF">SAMN05444359_11491</name>
</gene>
<feature type="signal peptide" evidence="1">
    <location>
        <begin position="1"/>
        <end position="19"/>
    </location>
</feature>
<feature type="chain" id="PRO_5011588455" evidence="1">
    <location>
        <begin position="20"/>
        <end position="227"/>
    </location>
</feature>
<evidence type="ECO:0000256" key="1">
    <source>
        <dbReference type="SAM" id="SignalP"/>
    </source>
</evidence>
<dbReference type="AlphaFoldDB" id="A0A1H9I8Z7"/>
<name>A0A1H9I8Z7_9BACT</name>
<sequence length="227" mass="24345">MRSLFTFLLLAAFSTAAFAQFQIGFRAGYGFSDLRADSELDIVADQFENASSLSTGLYLEYAFSEVVSLRSGLELSRRGTTLNLSEDLEVFGASLPFGASAKTRFSYIDVPLQVQVHLPTEGIIKPYVFGGASFGLATGGNIRTTAKAIIEFNLMTTSIDLDAINYERFHVAAVGGLGARAQLAPNFSAFVEGRFEQSLTEPYDVPVIAAKTGFKGLNFGAGVAFAL</sequence>
<dbReference type="SUPFAM" id="SSF56925">
    <property type="entry name" value="OMPA-like"/>
    <property type="match status" value="1"/>
</dbReference>
<keyword evidence="4" id="KW-1185">Reference proteome</keyword>
<proteinExistence type="predicted"/>
<feature type="domain" description="Outer membrane protein beta-barrel" evidence="2">
    <location>
        <begin position="18"/>
        <end position="200"/>
    </location>
</feature>
<dbReference type="Gene3D" id="2.40.160.20">
    <property type="match status" value="1"/>
</dbReference>
<dbReference type="EMBL" id="FOFB01000014">
    <property type="protein sequence ID" value="SEQ71016.1"/>
    <property type="molecule type" value="Genomic_DNA"/>
</dbReference>
<dbReference type="InterPro" id="IPR011250">
    <property type="entry name" value="OMP/PagP_B-barrel"/>
</dbReference>
<evidence type="ECO:0000313" key="4">
    <source>
        <dbReference type="Proteomes" id="UP000199021"/>
    </source>
</evidence>
<evidence type="ECO:0000259" key="2">
    <source>
        <dbReference type="Pfam" id="PF13568"/>
    </source>
</evidence>
<dbReference type="InParanoid" id="A0A1H9I8Z7"/>
<keyword evidence="1" id="KW-0732">Signal</keyword>
<reference evidence="4" key="1">
    <citation type="submission" date="2016-10" db="EMBL/GenBank/DDBJ databases">
        <authorList>
            <person name="Varghese N."/>
            <person name="Submissions S."/>
        </authorList>
    </citation>
    <scope>NUCLEOTIDE SEQUENCE [LARGE SCALE GENOMIC DNA]</scope>
    <source>
        <strain evidence="4">DSM 24740</strain>
    </source>
</reference>
<protein>
    <submittedName>
        <fullName evidence="3">Outer membrane protein beta-barrel domain-containing protein</fullName>
    </submittedName>
</protein>